<evidence type="ECO:0000313" key="5">
    <source>
        <dbReference type="Proteomes" id="UP001501417"/>
    </source>
</evidence>
<reference evidence="5" key="1">
    <citation type="journal article" date="2019" name="Int. J. Syst. Evol. Microbiol.">
        <title>The Global Catalogue of Microorganisms (GCM) 10K type strain sequencing project: providing services to taxonomists for standard genome sequencing and annotation.</title>
        <authorList>
            <consortium name="The Broad Institute Genomics Platform"/>
            <consortium name="The Broad Institute Genome Sequencing Center for Infectious Disease"/>
            <person name="Wu L."/>
            <person name="Ma J."/>
        </authorList>
    </citation>
    <scope>NUCLEOTIDE SEQUENCE [LARGE SCALE GENOMIC DNA]</scope>
    <source>
        <strain evidence="5">JCM 17782</strain>
    </source>
</reference>
<feature type="domain" description="Carbamoyltransferase" evidence="2">
    <location>
        <begin position="4"/>
        <end position="343"/>
    </location>
</feature>
<evidence type="ECO:0000259" key="2">
    <source>
        <dbReference type="Pfam" id="PF02543"/>
    </source>
</evidence>
<feature type="domain" description="Carbamoyltransferase C-terminal" evidence="3">
    <location>
        <begin position="392"/>
        <end position="534"/>
    </location>
</feature>
<evidence type="ECO:0000256" key="1">
    <source>
        <dbReference type="ARBA" id="ARBA00006129"/>
    </source>
</evidence>
<organism evidence="4 5">
    <name type="scientific">Mycobacterium paraffinicum</name>
    <dbReference type="NCBI Taxonomy" id="53378"/>
    <lineage>
        <taxon>Bacteria</taxon>
        <taxon>Bacillati</taxon>
        <taxon>Actinomycetota</taxon>
        <taxon>Actinomycetes</taxon>
        <taxon>Mycobacteriales</taxon>
        <taxon>Mycobacteriaceae</taxon>
        <taxon>Mycobacterium</taxon>
    </lineage>
</organism>
<dbReference type="PANTHER" id="PTHR34847:SF1">
    <property type="entry name" value="NODULATION PROTEIN U"/>
    <property type="match status" value="1"/>
</dbReference>
<evidence type="ECO:0000259" key="3">
    <source>
        <dbReference type="Pfam" id="PF16861"/>
    </source>
</evidence>
<dbReference type="Gene3D" id="3.90.870.20">
    <property type="entry name" value="Carbamoyltransferase, C-terminal domain"/>
    <property type="match status" value="1"/>
</dbReference>
<comment type="caution">
    <text evidence="4">The sequence shown here is derived from an EMBL/GenBank/DDBJ whole genome shotgun (WGS) entry which is preliminary data.</text>
</comment>
<dbReference type="InterPro" id="IPR038152">
    <property type="entry name" value="Carbam_trans_C_sf"/>
</dbReference>
<gene>
    <name evidence="4" type="ORF">GCM10023161_05260</name>
</gene>
<evidence type="ECO:0000313" key="4">
    <source>
        <dbReference type="EMBL" id="GAA4533839.1"/>
    </source>
</evidence>
<dbReference type="Gene3D" id="3.30.420.40">
    <property type="match status" value="1"/>
</dbReference>
<keyword evidence="5" id="KW-1185">Reference proteome</keyword>
<comment type="similarity">
    <text evidence="1">Belongs to the NodU/CmcH family.</text>
</comment>
<sequence>MALICGLKLEHDGSLALVEATPSGARLVAATEVEKHDNRWRHDALFDAGLIEHLFEQLGHGVDEVNRFVVDGWVGDGFQIWTADGRELIHTAPFRQSDDSTPVLHCYQPSSSLTLAGRPRSYESYRHVESHLASAYLTSPAAAERLPALVLVWDANSFPVVYLVDPVERTVHYRGWLFGILGGIYEFFSRNVPPFVLDPQWDEVKKWHVQMSNCGKVMAYAGLGTASEPLVREIRRALDALDGRWDIFGTDLFYQEVEPAIRRMDVDDASVLASFHEALARLLVERLADAVKPLNGRVRTLCFAGGSALNIKWNSAIRDSGLFDTVWVPPFPNDSGAAIGTACASLMHRGAFGPLEWSVYGGPALRATQLRPGWHGEKCSVEELGALLATTEEPVVVLSDRAELGPRALGHRSILASPRQERTKGILNQIKGRESYRPVAPMCLEEYSSEIFDPGGADPFMLFDHHIRPNWVDRIPAVRHVDGTARLQTVDDHTAPLATAIVRAFAARSGIPVLCNTSANYNGRGFFPDVGSAMEWGRTAYIWSDGILYSSANTGPDTWAAAPDELPYGRQIGATEPEWKEAWKRKAAERGLR</sequence>
<dbReference type="InterPro" id="IPR003696">
    <property type="entry name" value="Carbtransf_dom"/>
</dbReference>
<dbReference type="EMBL" id="BAABGF010000004">
    <property type="protein sequence ID" value="GAA4533839.1"/>
    <property type="molecule type" value="Genomic_DNA"/>
</dbReference>
<proteinExistence type="inferred from homology"/>
<accession>A0ABP8RB57</accession>
<name>A0ABP8RB57_9MYCO</name>
<dbReference type="InterPro" id="IPR051338">
    <property type="entry name" value="NodU/CmcH_Carbamoyltrnsfr"/>
</dbReference>
<dbReference type="RefSeq" id="WP_264044925.1">
    <property type="nucleotide sequence ID" value="NZ_BAABGF010000004.1"/>
</dbReference>
<protein>
    <submittedName>
        <fullName evidence="4">Carbamoyltransferase N-terminal domain-containing protein</fullName>
    </submittedName>
</protein>
<dbReference type="PANTHER" id="PTHR34847">
    <property type="entry name" value="NODULATION PROTEIN U"/>
    <property type="match status" value="1"/>
</dbReference>
<dbReference type="Pfam" id="PF02543">
    <property type="entry name" value="Carbam_trans_N"/>
    <property type="match status" value="1"/>
</dbReference>
<dbReference type="InterPro" id="IPR031730">
    <property type="entry name" value="Carbam_trans_C"/>
</dbReference>
<dbReference type="Proteomes" id="UP001501417">
    <property type="component" value="Unassembled WGS sequence"/>
</dbReference>
<dbReference type="Pfam" id="PF16861">
    <property type="entry name" value="Carbam_trans_C"/>
    <property type="match status" value="1"/>
</dbReference>